<feature type="region of interest" description="Disordered" evidence="2">
    <location>
        <begin position="309"/>
        <end position="328"/>
    </location>
</feature>
<dbReference type="PANTHER" id="PTHR11679">
    <property type="entry name" value="VESICLE PROTEIN SORTING-ASSOCIATED"/>
    <property type="match status" value="1"/>
</dbReference>
<comment type="similarity">
    <text evidence="1">Belongs to the STXBP/unc-18/SEC1 family.</text>
</comment>
<gene>
    <name evidence="3" type="ORF">AX774_g5321</name>
</gene>
<evidence type="ECO:0000256" key="2">
    <source>
        <dbReference type="SAM" id="MobiDB-lite"/>
    </source>
</evidence>
<dbReference type="Gene3D" id="3.90.830.10">
    <property type="entry name" value="Syntaxin Binding Protein 1, Chain A, domain 2"/>
    <property type="match status" value="1"/>
</dbReference>
<evidence type="ECO:0000256" key="1">
    <source>
        <dbReference type="ARBA" id="ARBA00009884"/>
    </source>
</evidence>
<sequence length="373" mass="41345">MYPETSRQIAESIQKELDKLEKGNEKGDDKKGTGKNKGVLLVVDRSVDLLAPLLHEFTYEAMAMDLAEEQIETDNKMRRKYNYSVDLANGQTEPRSMELGNNGSGGEDAVWREYRYQHISDAQGRLLKEVEKFAQSNKAIADFQSGGEGKANLTMVRDVVGAMPQFKAQMAIYGAHVNLMQRCMRRFNGDKLADLAIIEQNLVMGTTPENQKYVDGGLDIGQYLSSSNPKMNKLRLLLIFLLTNPRLTQTDRVKLLERASLSGDARSAVDGLDSIVPVSVANELREKIVAGCKKSKLTLSNVISTSKLWGSDSKKRGDSKAKDDDEVEETPYEVSRYVTALKYITEAVLSGHIDSSILKKAGAPSHRRAGGMF</sequence>
<dbReference type="GO" id="GO:0016192">
    <property type="term" value="P:vesicle-mediated transport"/>
    <property type="evidence" value="ECO:0007669"/>
    <property type="project" value="InterPro"/>
</dbReference>
<proteinExistence type="inferred from homology"/>
<feature type="compositionally biased region" description="Basic and acidic residues" evidence="2">
    <location>
        <begin position="312"/>
        <end position="323"/>
    </location>
</feature>
<accession>A0A1R1PJT9</accession>
<dbReference type="InterPro" id="IPR001619">
    <property type="entry name" value="Sec1-like"/>
</dbReference>
<evidence type="ECO:0000313" key="4">
    <source>
        <dbReference type="Proteomes" id="UP000188320"/>
    </source>
</evidence>
<reference evidence="4" key="1">
    <citation type="submission" date="2017-01" db="EMBL/GenBank/DDBJ databases">
        <authorList>
            <person name="Wang Y."/>
            <person name="White M."/>
            <person name="Kvist S."/>
            <person name="Moncalvo J.-M."/>
        </authorList>
    </citation>
    <scope>NUCLEOTIDE SEQUENCE [LARGE SCALE GENOMIC DNA]</scope>
    <source>
        <strain evidence="4">COL-18-3</strain>
    </source>
</reference>
<dbReference type="InterPro" id="IPR043127">
    <property type="entry name" value="Sec-1-like_dom3a"/>
</dbReference>
<keyword evidence="4" id="KW-1185">Reference proteome</keyword>
<organism evidence="3 4">
    <name type="scientific">Zancudomyces culisetae</name>
    <name type="common">Gut fungus</name>
    <name type="synonym">Smittium culisetae</name>
    <dbReference type="NCBI Taxonomy" id="1213189"/>
    <lineage>
        <taxon>Eukaryota</taxon>
        <taxon>Fungi</taxon>
        <taxon>Fungi incertae sedis</taxon>
        <taxon>Zoopagomycota</taxon>
        <taxon>Kickxellomycotina</taxon>
        <taxon>Harpellomycetes</taxon>
        <taxon>Harpellales</taxon>
        <taxon>Legeriomycetaceae</taxon>
        <taxon>Zancudomyces</taxon>
    </lineage>
</organism>
<name>A0A1R1PJT9_ZANCU</name>
<dbReference type="EMBL" id="LSSK01000949">
    <property type="protein sequence ID" value="OMH81235.1"/>
    <property type="molecule type" value="Genomic_DNA"/>
</dbReference>
<dbReference type="Pfam" id="PF00995">
    <property type="entry name" value="Sec1"/>
    <property type="match status" value="1"/>
</dbReference>
<protein>
    <submittedName>
        <fullName evidence="3">Protein transport protein sec1</fullName>
    </submittedName>
</protein>
<dbReference type="Proteomes" id="UP000188320">
    <property type="component" value="Unassembled WGS sequence"/>
</dbReference>
<dbReference type="OrthoDB" id="2228at2759"/>
<dbReference type="AlphaFoldDB" id="A0A1R1PJT9"/>
<comment type="caution">
    <text evidence="3">The sequence shown here is derived from an EMBL/GenBank/DDBJ whole genome shotgun (WGS) entry which is preliminary data.</text>
</comment>
<dbReference type="Gene3D" id="1.25.40.60">
    <property type="match status" value="1"/>
</dbReference>
<evidence type="ECO:0000313" key="3">
    <source>
        <dbReference type="EMBL" id="OMH81235.1"/>
    </source>
</evidence>
<feature type="non-terminal residue" evidence="3">
    <location>
        <position position="373"/>
    </location>
</feature>
<dbReference type="InterPro" id="IPR036045">
    <property type="entry name" value="Sec1-like_sf"/>
</dbReference>
<dbReference type="SUPFAM" id="SSF56815">
    <property type="entry name" value="Sec1/munc18-like (SM) proteins"/>
    <property type="match status" value="1"/>
</dbReference>